<keyword evidence="2" id="KW-0540">Nuclease</keyword>
<dbReference type="OrthoDB" id="4464809at2"/>
<keyword evidence="2" id="KW-0378">Hydrolase</keyword>
<evidence type="ECO:0000313" key="2">
    <source>
        <dbReference type="EMBL" id="ROR96248.1"/>
    </source>
</evidence>
<dbReference type="GO" id="GO:0004519">
    <property type="term" value="F:endonuclease activity"/>
    <property type="evidence" value="ECO:0007669"/>
    <property type="project" value="UniProtKB-KW"/>
</dbReference>
<organism evidence="2 3">
    <name type="scientific">Salana multivorans</name>
    <dbReference type="NCBI Taxonomy" id="120377"/>
    <lineage>
        <taxon>Bacteria</taxon>
        <taxon>Bacillati</taxon>
        <taxon>Actinomycetota</taxon>
        <taxon>Actinomycetes</taxon>
        <taxon>Micrococcales</taxon>
        <taxon>Beutenbergiaceae</taxon>
        <taxon>Salana</taxon>
    </lineage>
</organism>
<sequence>MAPRATDPGSGRRSFWSCFTREFSNPLGNLYGDVVGEHYDYDSRVPNSRQVAEGDVLVLRDERAVYGWGVVERVESWAEKKNAGACPRCELTSRWTERLTRLPRYRCSNCGEEFDEPVPVTVPVTMFEAHYGSSWTTFAAQAPVRGLKDVYASADQQNAIRRLDPVSAVPYIDLHQGVATGIAVEIGEPGEWSRHGGFAETRTRVRRFQDQFRDRLLTRYGEVCAVTGVQPREALDAAHLYSYATRPVHEANGGLLLRKDVHGLFDAMLLTIDPDSLQSQVAPPLVERYPGLGWLDGRALTVPRDRLPRLELLDAHADASRERWASKALRDDLAGRSLVVR</sequence>
<evidence type="ECO:0000313" key="3">
    <source>
        <dbReference type="Proteomes" id="UP000275356"/>
    </source>
</evidence>
<dbReference type="Proteomes" id="UP000275356">
    <property type="component" value="Unassembled WGS sequence"/>
</dbReference>
<dbReference type="AlphaFoldDB" id="A0A3N2D9D6"/>
<feature type="domain" description="HNH nuclease" evidence="1">
    <location>
        <begin position="224"/>
        <end position="273"/>
    </location>
</feature>
<keyword evidence="2" id="KW-0255">Endonuclease</keyword>
<comment type="caution">
    <text evidence="2">The sequence shown here is derived from an EMBL/GenBank/DDBJ whole genome shotgun (WGS) entry which is preliminary data.</text>
</comment>
<evidence type="ECO:0000259" key="1">
    <source>
        <dbReference type="Pfam" id="PF13391"/>
    </source>
</evidence>
<protein>
    <submittedName>
        <fullName evidence="2">HNH endonuclease</fullName>
    </submittedName>
</protein>
<gene>
    <name evidence="2" type="ORF">EDD28_0829</name>
</gene>
<dbReference type="InterPro" id="IPR003615">
    <property type="entry name" value="HNH_nuc"/>
</dbReference>
<dbReference type="EMBL" id="RKHQ01000001">
    <property type="protein sequence ID" value="ROR96248.1"/>
    <property type="molecule type" value="Genomic_DNA"/>
</dbReference>
<dbReference type="Pfam" id="PF13391">
    <property type="entry name" value="HNH_2"/>
    <property type="match status" value="1"/>
</dbReference>
<reference evidence="2 3" key="1">
    <citation type="submission" date="2018-11" db="EMBL/GenBank/DDBJ databases">
        <title>Sequencing the genomes of 1000 actinobacteria strains.</title>
        <authorList>
            <person name="Klenk H.-P."/>
        </authorList>
    </citation>
    <scope>NUCLEOTIDE SEQUENCE [LARGE SCALE GENOMIC DNA]</scope>
    <source>
        <strain evidence="2 3">DSM 13521</strain>
    </source>
</reference>
<keyword evidence="3" id="KW-1185">Reference proteome</keyword>
<proteinExistence type="predicted"/>
<name>A0A3N2D9D6_9MICO</name>
<accession>A0A3N2D9D6</accession>
<dbReference type="RefSeq" id="WP_123738457.1">
    <property type="nucleotide sequence ID" value="NZ_RKHQ01000001.1"/>
</dbReference>